<organism evidence="3 4">
    <name type="scientific">Candidatus Colwellbacteria bacterium RIFCSPLOWO2_01_FULL_48_10</name>
    <dbReference type="NCBI Taxonomy" id="1797690"/>
    <lineage>
        <taxon>Bacteria</taxon>
        <taxon>Candidatus Colwelliibacteriota</taxon>
    </lineage>
</organism>
<evidence type="ECO:0000313" key="4">
    <source>
        <dbReference type="Proteomes" id="UP000178744"/>
    </source>
</evidence>
<dbReference type="InterPro" id="IPR036415">
    <property type="entry name" value="Lamin_tail_dom_sf"/>
</dbReference>
<reference evidence="3 4" key="1">
    <citation type="journal article" date="2016" name="Nat. Commun.">
        <title>Thousands of microbial genomes shed light on interconnected biogeochemical processes in an aquifer system.</title>
        <authorList>
            <person name="Anantharaman K."/>
            <person name="Brown C.T."/>
            <person name="Hug L.A."/>
            <person name="Sharon I."/>
            <person name="Castelle C.J."/>
            <person name="Probst A.J."/>
            <person name="Thomas B.C."/>
            <person name="Singh A."/>
            <person name="Wilkins M.J."/>
            <person name="Karaoz U."/>
            <person name="Brodie E.L."/>
            <person name="Williams K.H."/>
            <person name="Hubbard S.S."/>
            <person name="Banfield J.F."/>
        </authorList>
    </citation>
    <scope>NUCLEOTIDE SEQUENCE [LARGE SCALE GENOMIC DNA]</scope>
</reference>
<feature type="domain" description="LTD" evidence="2">
    <location>
        <begin position="256"/>
        <end position="381"/>
    </location>
</feature>
<proteinExistence type="predicted"/>
<evidence type="ECO:0000256" key="1">
    <source>
        <dbReference type="SAM" id="MobiDB-lite"/>
    </source>
</evidence>
<dbReference type="Proteomes" id="UP000178744">
    <property type="component" value="Unassembled WGS sequence"/>
</dbReference>
<feature type="region of interest" description="Disordered" evidence="1">
    <location>
        <begin position="244"/>
        <end position="265"/>
    </location>
</feature>
<dbReference type="EMBL" id="MHIY01000009">
    <property type="protein sequence ID" value="OGY60095.1"/>
    <property type="molecule type" value="Genomic_DNA"/>
</dbReference>
<name>A0A1G1Z661_9BACT</name>
<dbReference type="InterPro" id="IPR001322">
    <property type="entry name" value="Lamin_tail_dom"/>
</dbReference>
<comment type="caution">
    <text evidence="3">The sequence shown here is derived from an EMBL/GenBank/DDBJ whole genome shotgun (WGS) entry which is preliminary data.</text>
</comment>
<dbReference type="PROSITE" id="PS51841">
    <property type="entry name" value="LTD"/>
    <property type="match status" value="2"/>
</dbReference>
<feature type="domain" description="LTD" evidence="2">
    <location>
        <begin position="1"/>
        <end position="142"/>
    </location>
</feature>
<evidence type="ECO:0000259" key="2">
    <source>
        <dbReference type="PROSITE" id="PS51841"/>
    </source>
</evidence>
<accession>A0A1G1Z661</accession>
<feature type="compositionally biased region" description="Low complexity" evidence="1">
    <location>
        <begin position="248"/>
        <end position="258"/>
    </location>
</feature>
<dbReference type="SUPFAM" id="SSF74853">
    <property type="entry name" value="Lamin A/C globular tail domain"/>
    <property type="match status" value="2"/>
</dbReference>
<dbReference type="STRING" id="1797690.A3B23_03900"/>
<dbReference type="AlphaFoldDB" id="A0A1G1Z661"/>
<protein>
    <recommendedName>
        <fullName evidence="2">LTD domain-containing protein</fullName>
    </recommendedName>
</protein>
<sequence length="437" mass="46487">MISEIAWAGTSSERFSDEWIELKNNSPEAINLAGYRLVNASENIDIIFDSEVIQPGAFYVLERTNDETLGFIKADRIFSGAIKNSDETLKLYSSDCRLADEVSISLWPLGESGAYRTAERGDDLTLHAYVGEAVNEIYGTPGFENSAVPVPPVPQPPEIKSYMLVVSKAGDGAGTVKSSDGLINCGEDCSEAYVSGSVAAISAEVSTDSDFTGWSGACSGTARCEVLLSRDESISAVFNKRPVPVPEPSAVSESASTPEPAPPASPEHLLISEIQITGGPGKTKNDFIEIYNPSADRVSLKGYRLVKRTENGTEDDSIKSWTADFFVEPGGYYLWANKDYVDIPVAPDVSTTASIADNNGIALRFGSENTGEVIDAVGWGEAKNIFVEGAVFPANPGMGESIRRKNIAPACIHASASCDTANNSSDFEIGASMPTSG</sequence>
<evidence type="ECO:0000313" key="3">
    <source>
        <dbReference type="EMBL" id="OGY60095.1"/>
    </source>
</evidence>
<dbReference type="Pfam" id="PF00932">
    <property type="entry name" value="LTD"/>
    <property type="match status" value="2"/>
</dbReference>
<gene>
    <name evidence="3" type="ORF">A3B23_03900</name>
</gene>